<reference evidence="1" key="1">
    <citation type="journal article" date="2022" name="bioRxiv">
        <title>Sequencing and chromosome-scale assembly of the giantPleurodeles waltlgenome.</title>
        <authorList>
            <person name="Brown T."/>
            <person name="Elewa A."/>
            <person name="Iarovenko S."/>
            <person name="Subramanian E."/>
            <person name="Araus A.J."/>
            <person name="Petzold A."/>
            <person name="Susuki M."/>
            <person name="Suzuki K.-i.T."/>
            <person name="Hayashi T."/>
            <person name="Toyoda A."/>
            <person name="Oliveira C."/>
            <person name="Osipova E."/>
            <person name="Leigh N.D."/>
            <person name="Simon A."/>
            <person name="Yun M.H."/>
        </authorList>
    </citation>
    <scope>NUCLEOTIDE SEQUENCE</scope>
    <source>
        <strain evidence="1">20211129_DDA</strain>
        <tissue evidence="1">Liver</tissue>
    </source>
</reference>
<sequence length="82" mass="9167">MKVTTLTTTATKRMSLAKPVTMGDTVDDHLCILDEDSDVSIILIDEVVYNGAIVLADGINSAFTRDDLIYKDFSWGCHRRHH</sequence>
<dbReference type="EMBL" id="JANPWB010000002">
    <property type="protein sequence ID" value="KAJ1204758.1"/>
    <property type="molecule type" value="Genomic_DNA"/>
</dbReference>
<dbReference type="AlphaFoldDB" id="A0AAV7VWP3"/>
<dbReference type="Proteomes" id="UP001066276">
    <property type="component" value="Chromosome 1_2"/>
</dbReference>
<comment type="caution">
    <text evidence="1">The sequence shown here is derived from an EMBL/GenBank/DDBJ whole genome shotgun (WGS) entry which is preliminary data.</text>
</comment>
<accession>A0AAV7VWP3</accession>
<organism evidence="1 2">
    <name type="scientific">Pleurodeles waltl</name>
    <name type="common">Iberian ribbed newt</name>
    <dbReference type="NCBI Taxonomy" id="8319"/>
    <lineage>
        <taxon>Eukaryota</taxon>
        <taxon>Metazoa</taxon>
        <taxon>Chordata</taxon>
        <taxon>Craniata</taxon>
        <taxon>Vertebrata</taxon>
        <taxon>Euteleostomi</taxon>
        <taxon>Amphibia</taxon>
        <taxon>Batrachia</taxon>
        <taxon>Caudata</taxon>
        <taxon>Salamandroidea</taxon>
        <taxon>Salamandridae</taxon>
        <taxon>Pleurodelinae</taxon>
        <taxon>Pleurodeles</taxon>
    </lineage>
</organism>
<protein>
    <submittedName>
        <fullName evidence="1">Uncharacterized protein</fullName>
    </submittedName>
</protein>
<evidence type="ECO:0000313" key="1">
    <source>
        <dbReference type="EMBL" id="KAJ1204758.1"/>
    </source>
</evidence>
<evidence type="ECO:0000313" key="2">
    <source>
        <dbReference type="Proteomes" id="UP001066276"/>
    </source>
</evidence>
<keyword evidence="2" id="KW-1185">Reference proteome</keyword>
<gene>
    <name evidence="1" type="ORF">NDU88_000196</name>
</gene>
<name>A0AAV7VWP3_PLEWA</name>
<proteinExistence type="predicted"/>